<dbReference type="Proteomes" id="UP000318741">
    <property type="component" value="Chromosome"/>
</dbReference>
<reference evidence="1 2" key="1">
    <citation type="submission" date="2019-02" db="EMBL/GenBank/DDBJ databases">
        <title>Deep-cultivation of Planctomycetes and their phenomic and genomic characterization uncovers novel biology.</title>
        <authorList>
            <person name="Wiegand S."/>
            <person name="Jogler M."/>
            <person name="Boedeker C."/>
            <person name="Pinto D."/>
            <person name="Vollmers J."/>
            <person name="Rivas-Marin E."/>
            <person name="Kohn T."/>
            <person name="Peeters S.H."/>
            <person name="Heuer A."/>
            <person name="Rast P."/>
            <person name="Oberbeckmann S."/>
            <person name="Bunk B."/>
            <person name="Jeske O."/>
            <person name="Meyerdierks A."/>
            <person name="Storesund J.E."/>
            <person name="Kallscheuer N."/>
            <person name="Luecker S."/>
            <person name="Lage O.M."/>
            <person name="Pohl T."/>
            <person name="Merkel B.J."/>
            <person name="Hornburger P."/>
            <person name="Mueller R.-W."/>
            <person name="Bruemmer F."/>
            <person name="Labrenz M."/>
            <person name="Spormann A.M."/>
            <person name="Op den Camp H."/>
            <person name="Overmann J."/>
            <person name="Amann R."/>
            <person name="Jetten M.S.M."/>
            <person name="Mascher T."/>
            <person name="Medema M.H."/>
            <person name="Devos D.P."/>
            <person name="Kaster A.-K."/>
            <person name="Ovreas L."/>
            <person name="Rohde M."/>
            <person name="Galperin M.Y."/>
            <person name="Jogler C."/>
        </authorList>
    </citation>
    <scope>NUCLEOTIDE SEQUENCE [LARGE SCALE GENOMIC DNA]</scope>
    <source>
        <strain evidence="1 2">CA12</strain>
    </source>
</reference>
<protein>
    <submittedName>
        <fullName evidence="1">Uncharacterized protein</fullName>
    </submittedName>
</protein>
<dbReference type="AlphaFoldDB" id="A0A517PBM2"/>
<gene>
    <name evidence="1" type="ORF">CA12_28760</name>
</gene>
<keyword evidence="2" id="KW-1185">Reference proteome</keyword>
<evidence type="ECO:0000313" key="2">
    <source>
        <dbReference type="Proteomes" id="UP000318741"/>
    </source>
</evidence>
<accession>A0A517PBM2</accession>
<name>A0A517PBM2_9PLAN</name>
<proteinExistence type="predicted"/>
<organism evidence="1 2">
    <name type="scientific">Alienimonas californiensis</name>
    <dbReference type="NCBI Taxonomy" id="2527989"/>
    <lineage>
        <taxon>Bacteria</taxon>
        <taxon>Pseudomonadati</taxon>
        <taxon>Planctomycetota</taxon>
        <taxon>Planctomycetia</taxon>
        <taxon>Planctomycetales</taxon>
        <taxon>Planctomycetaceae</taxon>
        <taxon>Alienimonas</taxon>
    </lineage>
</organism>
<evidence type="ECO:0000313" key="1">
    <source>
        <dbReference type="EMBL" id="QDT16769.1"/>
    </source>
</evidence>
<sequence length="158" mass="17633">MGGVFTSLLVDALSGAAANILGEITPGSVYAHVDQSLSFLEQRPVFKTNVQSFVSLRRVEPVVTVEEIRRMLEFFPSRGSEYQLDPSFEPRDDGRTEMMPAADPANVEKLLVLRKYNRAALLVPVGVANLWDACMESKPVRLTALGEHYRRLAELKRV</sequence>
<dbReference type="EMBL" id="CP036265">
    <property type="protein sequence ID" value="QDT16769.1"/>
    <property type="molecule type" value="Genomic_DNA"/>
</dbReference>
<dbReference type="KEGG" id="acaf:CA12_28760"/>